<proteinExistence type="predicted"/>
<name>A0A371G0J2_MUCPR</name>
<dbReference type="Proteomes" id="UP000257109">
    <property type="component" value="Unassembled WGS sequence"/>
</dbReference>
<dbReference type="AlphaFoldDB" id="A0A371G0J2"/>
<accession>A0A371G0J2</accession>
<dbReference type="OrthoDB" id="1937287at2759"/>
<protein>
    <submittedName>
        <fullName evidence="1">Uncharacterized protein</fullName>
    </submittedName>
</protein>
<sequence length="125" mass="14143">MNTTMHDLKMQIGQLANSVNQLQAVGSGNLTSQLIPNPKGGNMSIMTLGSGKELWMTTKTTITPARCFPDTPEPKGRHITPKLKLEFKCMLRRRKEKLLDREILKEDDMEIIIKRMPAMVKIGQH</sequence>
<reference evidence="1" key="1">
    <citation type="submission" date="2018-05" db="EMBL/GenBank/DDBJ databases">
        <title>Draft genome of Mucuna pruriens seed.</title>
        <authorList>
            <person name="Nnadi N.E."/>
            <person name="Vos R."/>
            <person name="Hasami M.H."/>
            <person name="Devisetty U.K."/>
            <person name="Aguiy J.C."/>
        </authorList>
    </citation>
    <scope>NUCLEOTIDE SEQUENCE [LARGE SCALE GENOMIC DNA]</scope>
    <source>
        <strain evidence="1">JCA_2017</strain>
    </source>
</reference>
<feature type="non-terminal residue" evidence="1">
    <location>
        <position position="1"/>
    </location>
</feature>
<evidence type="ECO:0000313" key="2">
    <source>
        <dbReference type="Proteomes" id="UP000257109"/>
    </source>
</evidence>
<gene>
    <name evidence="1" type="ORF">CR513_34950</name>
</gene>
<keyword evidence="2" id="KW-1185">Reference proteome</keyword>
<comment type="caution">
    <text evidence="1">The sequence shown here is derived from an EMBL/GenBank/DDBJ whole genome shotgun (WGS) entry which is preliminary data.</text>
</comment>
<evidence type="ECO:0000313" key="1">
    <source>
        <dbReference type="EMBL" id="RDX84058.1"/>
    </source>
</evidence>
<dbReference type="EMBL" id="QJKJ01007164">
    <property type="protein sequence ID" value="RDX84058.1"/>
    <property type="molecule type" value="Genomic_DNA"/>
</dbReference>
<organism evidence="1 2">
    <name type="scientific">Mucuna pruriens</name>
    <name type="common">Velvet bean</name>
    <name type="synonym">Dolichos pruriens</name>
    <dbReference type="NCBI Taxonomy" id="157652"/>
    <lineage>
        <taxon>Eukaryota</taxon>
        <taxon>Viridiplantae</taxon>
        <taxon>Streptophyta</taxon>
        <taxon>Embryophyta</taxon>
        <taxon>Tracheophyta</taxon>
        <taxon>Spermatophyta</taxon>
        <taxon>Magnoliopsida</taxon>
        <taxon>eudicotyledons</taxon>
        <taxon>Gunneridae</taxon>
        <taxon>Pentapetalae</taxon>
        <taxon>rosids</taxon>
        <taxon>fabids</taxon>
        <taxon>Fabales</taxon>
        <taxon>Fabaceae</taxon>
        <taxon>Papilionoideae</taxon>
        <taxon>50 kb inversion clade</taxon>
        <taxon>NPAAA clade</taxon>
        <taxon>indigoferoid/millettioid clade</taxon>
        <taxon>Phaseoleae</taxon>
        <taxon>Mucuna</taxon>
    </lineage>
</organism>